<feature type="region of interest" description="Disordered" evidence="1">
    <location>
        <begin position="221"/>
        <end position="242"/>
    </location>
</feature>
<accession>A0A1H5F4N9</accession>
<evidence type="ECO:0000313" key="3">
    <source>
        <dbReference type="Proteomes" id="UP000183561"/>
    </source>
</evidence>
<keyword evidence="3" id="KW-1185">Reference proteome</keyword>
<dbReference type="Pfam" id="PF18928">
    <property type="entry name" value="DUF5677"/>
    <property type="match status" value="1"/>
</dbReference>
<reference evidence="3" key="1">
    <citation type="submission" date="2016-10" db="EMBL/GenBank/DDBJ databases">
        <authorList>
            <person name="Varghese N."/>
            <person name="Submissions S."/>
        </authorList>
    </citation>
    <scope>NUCLEOTIDE SEQUENCE [LARGE SCALE GENOMIC DNA]</scope>
    <source>
        <strain evidence="3">DSM 44498</strain>
    </source>
</reference>
<name>A0A1H5F4N9_9NOCA</name>
<evidence type="ECO:0000256" key="1">
    <source>
        <dbReference type="SAM" id="MobiDB-lite"/>
    </source>
</evidence>
<dbReference type="InterPro" id="IPR043733">
    <property type="entry name" value="DUF5677"/>
</dbReference>
<dbReference type="AlphaFoldDB" id="A0A1H5F4N9"/>
<organism evidence="2 3">
    <name type="scientific">Rhodococcus koreensis</name>
    <dbReference type="NCBI Taxonomy" id="99653"/>
    <lineage>
        <taxon>Bacteria</taxon>
        <taxon>Bacillati</taxon>
        <taxon>Actinomycetota</taxon>
        <taxon>Actinomycetes</taxon>
        <taxon>Mycobacteriales</taxon>
        <taxon>Nocardiaceae</taxon>
        <taxon>Rhodococcus</taxon>
    </lineage>
</organism>
<proteinExistence type="predicted"/>
<evidence type="ECO:0000313" key="2">
    <source>
        <dbReference type="EMBL" id="SED98366.1"/>
    </source>
</evidence>
<dbReference type="Proteomes" id="UP000183561">
    <property type="component" value="Unassembled WGS sequence"/>
</dbReference>
<sequence>MAAAEECLQLFETPPARVLVAEEDNHCFRVCYPIARHALNQVEACLTLIRTGLVYPAVANVRVAFEHALVAQWVLLTDQGERAFVAATRRSSAAFVKDFAQYAKIPDDLLAGADDPSRDGGNFPNMQSLCDRFDGKTKKIYTVYRSLSGAVHPSASTLARHLEWDAATDNFRLRPKGSTELPTDLAMALGWSAVMASYVIETLKQEKSRVKEVERIARRGGLPMDLRSDDTQPHFQRRSSGL</sequence>
<gene>
    <name evidence="2" type="ORF">SAMN04490239_9489</name>
</gene>
<protein>
    <submittedName>
        <fullName evidence="2">Uncharacterized protein</fullName>
    </submittedName>
</protein>
<dbReference type="EMBL" id="FNSV01000009">
    <property type="protein sequence ID" value="SED98366.1"/>
    <property type="molecule type" value="Genomic_DNA"/>
</dbReference>